<organism evidence="8 9">
    <name type="scientific">Marasmiellus scandens</name>
    <dbReference type="NCBI Taxonomy" id="2682957"/>
    <lineage>
        <taxon>Eukaryota</taxon>
        <taxon>Fungi</taxon>
        <taxon>Dikarya</taxon>
        <taxon>Basidiomycota</taxon>
        <taxon>Agaricomycotina</taxon>
        <taxon>Agaricomycetes</taxon>
        <taxon>Agaricomycetidae</taxon>
        <taxon>Agaricales</taxon>
        <taxon>Marasmiineae</taxon>
        <taxon>Omphalotaceae</taxon>
        <taxon>Marasmiellus</taxon>
    </lineage>
</organism>
<keyword evidence="3 7" id="KW-0812">Transmembrane</keyword>
<dbReference type="InterPro" id="IPR001734">
    <property type="entry name" value="Na/solute_symporter"/>
</dbReference>
<feature type="transmembrane region" description="Helical" evidence="7">
    <location>
        <begin position="422"/>
        <end position="444"/>
    </location>
</feature>
<dbReference type="PROSITE" id="PS50283">
    <property type="entry name" value="NA_SOLUT_SYMP_3"/>
    <property type="match status" value="1"/>
</dbReference>
<feature type="transmembrane region" description="Helical" evidence="7">
    <location>
        <begin position="276"/>
        <end position="293"/>
    </location>
</feature>
<keyword evidence="9" id="KW-1185">Reference proteome</keyword>
<comment type="caution">
    <text evidence="8">The sequence shown here is derived from an EMBL/GenBank/DDBJ whole genome shotgun (WGS) entry which is preliminary data.</text>
</comment>
<evidence type="ECO:0000256" key="6">
    <source>
        <dbReference type="RuleBase" id="RU362091"/>
    </source>
</evidence>
<feature type="transmembrane region" description="Helical" evidence="7">
    <location>
        <begin position="450"/>
        <end position="472"/>
    </location>
</feature>
<feature type="transmembrane region" description="Helical" evidence="7">
    <location>
        <begin position="313"/>
        <end position="335"/>
    </location>
</feature>
<comment type="subcellular location">
    <subcellularLocation>
        <location evidence="1">Membrane</location>
        <topology evidence="1">Multi-pass membrane protein</topology>
    </subcellularLocation>
</comment>
<evidence type="ECO:0000313" key="9">
    <source>
        <dbReference type="Proteomes" id="UP001498398"/>
    </source>
</evidence>
<feature type="transmembrane region" description="Helical" evidence="7">
    <location>
        <begin position="59"/>
        <end position="75"/>
    </location>
</feature>
<keyword evidence="5 7" id="KW-0472">Membrane</keyword>
<feature type="transmembrane region" description="Helical" evidence="7">
    <location>
        <begin position="376"/>
        <end position="401"/>
    </location>
</feature>
<keyword evidence="4 7" id="KW-1133">Transmembrane helix</keyword>
<evidence type="ECO:0000256" key="4">
    <source>
        <dbReference type="ARBA" id="ARBA00022989"/>
    </source>
</evidence>
<feature type="transmembrane region" description="Helical" evidence="7">
    <location>
        <begin position="479"/>
        <end position="503"/>
    </location>
</feature>
<feature type="transmembrane region" description="Helical" evidence="7">
    <location>
        <begin position="136"/>
        <end position="162"/>
    </location>
</feature>
<evidence type="ECO:0000256" key="3">
    <source>
        <dbReference type="ARBA" id="ARBA00022692"/>
    </source>
</evidence>
<evidence type="ECO:0000313" key="8">
    <source>
        <dbReference type="EMBL" id="KAK7462154.1"/>
    </source>
</evidence>
<proteinExistence type="inferred from homology"/>
<evidence type="ECO:0000256" key="7">
    <source>
        <dbReference type="SAM" id="Phobius"/>
    </source>
</evidence>
<comment type="similarity">
    <text evidence="2 6">Belongs to the sodium:solute symporter (SSF) (TC 2.A.21) family.</text>
</comment>
<dbReference type="Pfam" id="PF00474">
    <property type="entry name" value="SSF"/>
    <property type="match status" value="1"/>
</dbReference>
<feature type="transmembrane region" description="Helical" evidence="7">
    <location>
        <begin position="515"/>
        <end position="539"/>
    </location>
</feature>
<dbReference type="Gene3D" id="1.20.1730.10">
    <property type="entry name" value="Sodium/glucose cotransporter"/>
    <property type="match status" value="1"/>
</dbReference>
<sequence length="643" mass="67996">MSTTVSEFHPLLDQSVGYGVVVGVGFFFAGVMLLLTYLQSKFTDMSPTSSEEFTSASRNVKPGLVCCGIVSAWTWSATLLQSSTAAYTFGVSGPWWFGVGGTIQLAIFGMVAAKVKMNANGAHTFLEIVQVRFGTGAHLLFIFYGFISVLIVCGSLLLGGAATVNALTGMNIGRIFLLSDTAVLTPSGLDAACMLLPIGIALYVLVGGLRATFVCDWAHTVILFVIIYIFVFRSYGTSDTTAGLSGLYDLLQEAAVAVPVEGNQDGSYLTMKSNQGLIFGAAVILGGFSGIFCDQGYWQRAIASNPTSTTKAYMLGGLSWFAVPFAFASCLGLAARALETNPAFPTYPNPLSESQISAGLAAPAAATVIMGKGGAAAVLLAVFMAATSAASAELIGVSSLFSYDIYRTYFRPKANGTEIVRVSHYFICIWAIWMGCWAVILHRASIDLGWLYYVQGAVLSPAVIPIGLTVTWSKLNKAAVLLGPIIGAVLGMAAWMIGCWKIYGSINIPNLAKPYSAVCSGLTGLLFSGIISVSLSLIWPANYDFKGTRAIAKLDGDIDPEVAPNDSTSENEKKDIETCAVDASSMSTKDGILLADGSIVSRQLLKSGFKKAAIYSSVLAAIVTIIGETNSYFSQLYSDDLFI</sequence>
<feature type="transmembrane region" description="Helical" evidence="7">
    <location>
        <begin position="217"/>
        <end position="235"/>
    </location>
</feature>
<feature type="transmembrane region" description="Helical" evidence="7">
    <location>
        <begin position="612"/>
        <end position="633"/>
    </location>
</feature>
<evidence type="ECO:0000256" key="5">
    <source>
        <dbReference type="ARBA" id="ARBA00023136"/>
    </source>
</evidence>
<reference evidence="8 9" key="1">
    <citation type="submission" date="2024-01" db="EMBL/GenBank/DDBJ databases">
        <title>A draft genome for the cacao thread blight pathogen Marasmiellus scandens.</title>
        <authorList>
            <person name="Baruah I.K."/>
            <person name="Leung J."/>
            <person name="Bukari Y."/>
            <person name="Amoako-Attah I."/>
            <person name="Meinhardt L.W."/>
            <person name="Bailey B.A."/>
            <person name="Cohen S.P."/>
        </authorList>
    </citation>
    <scope>NUCLEOTIDE SEQUENCE [LARGE SCALE GENOMIC DNA]</scope>
    <source>
        <strain evidence="8 9">GH-19</strain>
    </source>
</reference>
<feature type="transmembrane region" description="Helical" evidence="7">
    <location>
        <begin position="95"/>
        <end position="115"/>
    </location>
</feature>
<dbReference type="InterPro" id="IPR038377">
    <property type="entry name" value="Na/Glc_symporter_sf"/>
</dbReference>
<feature type="transmembrane region" description="Helical" evidence="7">
    <location>
        <begin position="16"/>
        <end position="38"/>
    </location>
</feature>
<dbReference type="InterPro" id="IPR031155">
    <property type="entry name" value="DUR"/>
</dbReference>
<evidence type="ECO:0000256" key="1">
    <source>
        <dbReference type="ARBA" id="ARBA00004141"/>
    </source>
</evidence>
<protein>
    <recommendedName>
        <fullName evidence="10">Na+/solute symporter</fullName>
    </recommendedName>
</protein>
<dbReference type="CDD" id="cd11476">
    <property type="entry name" value="SLC5sbd_DUR3"/>
    <property type="match status" value="1"/>
</dbReference>
<accession>A0ABR1JPH1</accession>
<dbReference type="PANTHER" id="PTHR46154:SF2">
    <property type="entry name" value="SOLUTE SYMPORTER FAMILY TRANSPORTER (AFU_ORTHOLOGUE AFUA_6G03200)"/>
    <property type="match status" value="1"/>
</dbReference>
<gene>
    <name evidence="8" type="ORF">VKT23_007756</name>
</gene>
<dbReference type="PANTHER" id="PTHR46154">
    <property type="match status" value="1"/>
</dbReference>
<name>A0ABR1JPH1_9AGAR</name>
<evidence type="ECO:0008006" key="10">
    <source>
        <dbReference type="Google" id="ProtNLM"/>
    </source>
</evidence>
<dbReference type="Proteomes" id="UP001498398">
    <property type="component" value="Unassembled WGS sequence"/>
</dbReference>
<dbReference type="EMBL" id="JBANRG010000011">
    <property type="protein sequence ID" value="KAK7462154.1"/>
    <property type="molecule type" value="Genomic_DNA"/>
</dbReference>
<evidence type="ECO:0000256" key="2">
    <source>
        <dbReference type="ARBA" id="ARBA00006434"/>
    </source>
</evidence>
<feature type="transmembrane region" description="Helical" evidence="7">
    <location>
        <begin position="182"/>
        <end position="205"/>
    </location>
</feature>